<organism evidence="1 2">
    <name type="scientific">Rahnella sikkimica</name>
    <dbReference type="NCBI Taxonomy" id="1805933"/>
    <lineage>
        <taxon>Bacteria</taxon>
        <taxon>Pseudomonadati</taxon>
        <taxon>Pseudomonadota</taxon>
        <taxon>Gammaproteobacteria</taxon>
        <taxon>Enterobacterales</taxon>
        <taxon>Yersiniaceae</taxon>
        <taxon>Rahnella</taxon>
    </lineage>
</organism>
<gene>
    <name evidence="1" type="ORF">BV494_25255</name>
</gene>
<dbReference type="GO" id="GO:0003677">
    <property type="term" value="F:DNA binding"/>
    <property type="evidence" value="ECO:0007669"/>
    <property type="project" value="InterPro"/>
</dbReference>
<dbReference type="InterPro" id="IPR016032">
    <property type="entry name" value="Sig_transdc_resp-reg_C-effctor"/>
</dbReference>
<keyword evidence="2" id="KW-1185">Reference proteome</keyword>
<dbReference type="SUPFAM" id="SSF46894">
    <property type="entry name" value="C-terminal effector domain of the bipartite response regulators"/>
    <property type="match status" value="1"/>
</dbReference>
<keyword evidence="1" id="KW-0614">Plasmid</keyword>
<evidence type="ECO:0008006" key="3">
    <source>
        <dbReference type="Google" id="ProtNLM"/>
    </source>
</evidence>
<accession>A0A2L1UZ33</accession>
<dbReference type="GO" id="GO:0006355">
    <property type="term" value="P:regulation of DNA-templated transcription"/>
    <property type="evidence" value="ECO:0007669"/>
    <property type="project" value="InterPro"/>
</dbReference>
<dbReference type="Proteomes" id="UP000239197">
    <property type="component" value="Plasmid unnamed3"/>
</dbReference>
<name>A0A2L1UZ33_9GAMM</name>
<reference evidence="2" key="1">
    <citation type="submission" date="2017-01" db="EMBL/GenBank/DDBJ databases">
        <title>Genome sequence of Rouxiella sp. ERMR1:05.</title>
        <authorList>
            <person name="Kumar R."/>
            <person name="Singh D."/>
            <person name="Kumar S."/>
        </authorList>
    </citation>
    <scope>NUCLEOTIDE SEQUENCE [LARGE SCALE GENOMIC DNA]</scope>
    <source>
        <strain evidence="2">ERMR1:05</strain>
        <plasmid evidence="2">unnamed3</plasmid>
    </source>
</reference>
<dbReference type="AlphaFoldDB" id="A0A2L1UZ33"/>
<evidence type="ECO:0000313" key="1">
    <source>
        <dbReference type="EMBL" id="AVF38190.1"/>
    </source>
</evidence>
<protein>
    <recommendedName>
        <fullName evidence="3">HTH luxR-type domain-containing protein</fullName>
    </recommendedName>
</protein>
<geneLocation type="plasmid" evidence="1 2">
    <name>unnamed3</name>
</geneLocation>
<proteinExistence type="predicted"/>
<evidence type="ECO:0000313" key="2">
    <source>
        <dbReference type="Proteomes" id="UP000239197"/>
    </source>
</evidence>
<dbReference type="EMBL" id="CP019065">
    <property type="protein sequence ID" value="AVF38190.1"/>
    <property type="molecule type" value="Genomic_DNA"/>
</dbReference>
<dbReference type="RefSeq" id="WP_104925508.1">
    <property type="nucleotide sequence ID" value="NZ_CP019065.1"/>
</dbReference>
<dbReference type="KEGG" id="rox:BV494_25255"/>
<sequence>MAAIDPIQFSPLRKFFPELTEIQSVHVCMLVFGGISVEDIAELREVTSDTVKESLNSTQKRLGVSSMKLLRAIVISRVLMSISLYLYNEN</sequence>
<dbReference type="OrthoDB" id="6509946at2"/>